<evidence type="ECO:0000313" key="2">
    <source>
        <dbReference type="Proteomes" id="UP000504638"/>
    </source>
</evidence>
<evidence type="ECO:0000313" key="1">
    <source>
        <dbReference type="EMBL" id="KAF1814954.1"/>
    </source>
</evidence>
<reference evidence="3" key="2">
    <citation type="submission" date="2020-04" db="EMBL/GenBank/DDBJ databases">
        <authorList>
            <consortium name="NCBI Genome Project"/>
        </authorList>
    </citation>
    <scope>NUCLEOTIDE SEQUENCE</scope>
    <source>
        <strain evidence="3">CBS 781.70</strain>
    </source>
</reference>
<evidence type="ECO:0000313" key="3">
    <source>
        <dbReference type="RefSeq" id="XP_033536585.1"/>
    </source>
</evidence>
<reference evidence="1 3" key="1">
    <citation type="submission" date="2020-01" db="EMBL/GenBank/DDBJ databases">
        <authorList>
            <consortium name="DOE Joint Genome Institute"/>
            <person name="Haridas S."/>
            <person name="Albert R."/>
            <person name="Binder M."/>
            <person name="Bloem J."/>
            <person name="Labutti K."/>
            <person name="Salamov A."/>
            <person name="Andreopoulos B."/>
            <person name="Baker S.E."/>
            <person name="Barry K."/>
            <person name="Bills G."/>
            <person name="Bluhm B.H."/>
            <person name="Cannon C."/>
            <person name="Castanera R."/>
            <person name="Culley D.E."/>
            <person name="Daum C."/>
            <person name="Ezra D."/>
            <person name="Gonzalez J.B."/>
            <person name="Henrissat B."/>
            <person name="Kuo A."/>
            <person name="Liang C."/>
            <person name="Lipzen A."/>
            <person name="Lutzoni F."/>
            <person name="Magnuson J."/>
            <person name="Mondo S."/>
            <person name="Nolan M."/>
            <person name="Ohm R."/>
            <person name="Pangilinan J."/>
            <person name="Park H.-J."/>
            <person name="Ramirez L."/>
            <person name="Alfaro M."/>
            <person name="Sun H."/>
            <person name="Tritt A."/>
            <person name="Yoshinaga Y."/>
            <person name="Zwiers L.-H."/>
            <person name="Turgeon B.G."/>
            <person name="Goodwin S.B."/>
            <person name="Spatafora J.W."/>
            <person name="Crous P.W."/>
            <person name="Grigoriev I.V."/>
        </authorList>
    </citation>
    <scope>NUCLEOTIDE SEQUENCE</scope>
    <source>
        <strain evidence="1 3">CBS 781.70</strain>
    </source>
</reference>
<organism evidence="1">
    <name type="scientific">Eremomyces bilateralis CBS 781.70</name>
    <dbReference type="NCBI Taxonomy" id="1392243"/>
    <lineage>
        <taxon>Eukaryota</taxon>
        <taxon>Fungi</taxon>
        <taxon>Dikarya</taxon>
        <taxon>Ascomycota</taxon>
        <taxon>Pezizomycotina</taxon>
        <taxon>Dothideomycetes</taxon>
        <taxon>Dothideomycetes incertae sedis</taxon>
        <taxon>Eremomycetales</taxon>
        <taxon>Eremomycetaceae</taxon>
        <taxon>Eremomyces</taxon>
    </lineage>
</organism>
<reference evidence="3" key="3">
    <citation type="submission" date="2025-04" db="UniProtKB">
        <authorList>
            <consortium name="RefSeq"/>
        </authorList>
    </citation>
    <scope>IDENTIFICATION</scope>
    <source>
        <strain evidence="3">CBS 781.70</strain>
    </source>
</reference>
<dbReference type="EMBL" id="ML975152">
    <property type="protein sequence ID" value="KAF1814954.1"/>
    <property type="molecule type" value="Genomic_DNA"/>
</dbReference>
<dbReference type="OrthoDB" id="202840at2759"/>
<dbReference type="AlphaFoldDB" id="A0A6G1GA97"/>
<name>A0A6G1GA97_9PEZI</name>
<gene>
    <name evidence="1 3" type="ORF">P152DRAFT_239609</name>
</gene>
<dbReference type="GeneID" id="54415183"/>
<proteinExistence type="predicted"/>
<accession>A0A6G1GA97</accession>
<sequence length="84" mass="9026">MASDITLYTYFLSSCSSGVPVLVFSSDSSAGPFAIGQSVATMEYIVEAYSSIPAPLPPRGVLRSRALVRQLVCIVARDMQPNRI</sequence>
<keyword evidence="2" id="KW-1185">Reference proteome</keyword>
<dbReference type="Proteomes" id="UP000504638">
    <property type="component" value="Unplaced"/>
</dbReference>
<protein>
    <submittedName>
        <fullName evidence="1 3">Uncharacterized protein</fullName>
    </submittedName>
</protein>
<dbReference type="RefSeq" id="XP_033536585.1">
    <property type="nucleotide sequence ID" value="XM_033674613.1"/>
</dbReference>